<sequence length="238" mass="27407">MFPSLGIPTRSMSRRVSIPKAREPSFFRRKLLAFSAPSYPQDDVSPTTERIWEKCSLSNDKMVERHVPNELEILYGQQMLELFSSSPVIGFYHINYLSYDNKLINWQNARRLDMELKDYNRRSCKAVLPGTKWEKCLHFVESCRTNQYMTFGPDIETLPNLIKFEKKTPELILIGAVAYDKILRRQDVLQISSLPDIQVLYSQLASILTSPQRQTLSYLGSGASGLSQNLSQFLKDQS</sequence>
<proteinExistence type="evidence at transcript level"/>
<comment type="similarity">
    <text evidence="1">Belongs to the universal ribosomal protein uL10 family.</text>
</comment>
<dbReference type="EMBL" id="BT120743">
    <property type="protein sequence ID" value="ADD24383.1"/>
    <property type="molecule type" value="mRNA"/>
</dbReference>
<dbReference type="InterPro" id="IPR043141">
    <property type="entry name" value="Ribosomal_uL10-like_sf"/>
</dbReference>
<dbReference type="PANTHER" id="PTHR11560">
    <property type="entry name" value="39S RIBOSOMAL PROTEIN L10, MITOCHONDRIAL"/>
    <property type="match status" value="1"/>
</dbReference>
<evidence type="ECO:0000256" key="2">
    <source>
        <dbReference type="ARBA" id="ARBA00035707"/>
    </source>
</evidence>
<organism evidence="4">
    <name type="scientific">Lepeophtheirus salmonis</name>
    <name type="common">Salmon louse</name>
    <name type="synonym">Caligus salmonis</name>
    <dbReference type="NCBI Taxonomy" id="72036"/>
    <lineage>
        <taxon>Eukaryota</taxon>
        <taxon>Metazoa</taxon>
        <taxon>Ecdysozoa</taxon>
        <taxon>Arthropoda</taxon>
        <taxon>Crustacea</taxon>
        <taxon>Multicrustacea</taxon>
        <taxon>Hexanauplia</taxon>
        <taxon>Copepoda</taxon>
        <taxon>Siphonostomatoida</taxon>
        <taxon>Caligidae</taxon>
        <taxon>Lepeophtheirus</taxon>
    </lineage>
</organism>
<evidence type="ECO:0000256" key="1">
    <source>
        <dbReference type="ARBA" id="ARBA00008889"/>
    </source>
</evidence>
<dbReference type="GO" id="GO:0005840">
    <property type="term" value="C:ribosome"/>
    <property type="evidence" value="ECO:0007669"/>
    <property type="project" value="UniProtKB-KW"/>
</dbReference>
<keyword evidence="4" id="KW-0687">Ribonucleoprotein</keyword>
<evidence type="ECO:0000313" key="4">
    <source>
        <dbReference type="EMBL" id="ADD24383.1"/>
    </source>
</evidence>
<protein>
    <recommendedName>
        <fullName evidence="2">Large ribosomal subunit protein uL10m</fullName>
    </recommendedName>
    <alternativeName>
        <fullName evidence="3">39S ribosomal protein L10, mitochondrial</fullName>
    </alternativeName>
</protein>
<dbReference type="Gene3D" id="3.30.70.1730">
    <property type="match status" value="1"/>
</dbReference>
<keyword evidence="4" id="KW-0689">Ribosomal protein</keyword>
<dbReference type="AlphaFoldDB" id="D3PGI7"/>
<gene>
    <name evidence="4" type="primary">RM10</name>
</gene>
<accession>D3PGI7</accession>
<evidence type="ECO:0000256" key="3">
    <source>
        <dbReference type="ARBA" id="ARBA00035716"/>
    </source>
</evidence>
<dbReference type="InterPro" id="IPR047865">
    <property type="entry name" value="Ribosomal_uL10_bac_type"/>
</dbReference>
<reference evidence="4" key="1">
    <citation type="submission" date="2010-03" db="EMBL/GenBank/DDBJ databases">
        <title>Lepeophtheirus salmonis ESTs and full-length cDNAs.</title>
        <authorList>
            <person name="Yasuike M."/>
            <person name="von Schalburg K."/>
            <person name="Cooper G."/>
            <person name="Leong J."/>
            <person name="Jones S.R.M."/>
            <person name="Koop B.F."/>
        </authorList>
    </citation>
    <scope>NUCLEOTIDE SEQUENCE</scope>
    <source>
        <tissue evidence="4">Whole</tissue>
    </source>
</reference>
<dbReference type="SUPFAM" id="SSF160369">
    <property type="entry name" value="Ribosomal protein L10-like"/>
    <property type="match status" value="1"/>
</dbReference>
<dbReference type="OrthoDB" id="360689at2759"/>
<name>D3PGI7_LEPSM</name>